<evidence type="ECO:0000256" key="2">
    <source>
        <dbReference type="ARBA" id="ARBA00022475"/>
    </source>
</evidence>
<comment type="subcellular location">
    <subcellularLocation>
        <location evidence="1">Cell membrane</location>
        <topology evidence="1">Multi-pass membrane protein</topology>
    </subcellularLocation>
</comment>
<protein>
    <submittedName>
        <fullName evidence="8">EamA domain-containing membrane protein RarD</fullName>
    </submittedName>
</protein>
<evidence type="ECO:0000256" key="3">
    <source>
        <dbReference type="ARBA" id="ARBA00022692"/>
    </source>
</evidence>
<feature type="transmembrane region" description="Helical" evidence="6">
    <location>
        <begin position="38"/>
        <end position="61"/>
    </location>
</feature>
<sequence>MKQSPHPYYGAILVLLSSIVFSSKAIMVKLAYVYHVDAASLITLRMAFALPFFAMLGWWATRQGSPATLTAKDWGWLVILAVVGGYGSMWLNFEGLRFVSAGLERVILFLYPTLVVVMSAVFLKHHITRREWFAMVISYAGVVLVVWHDIELSGLNSADTMYGAWLVLLSAVVYAGYLLGCGQLIPKLGATRFTAFTMSLAAFASACQFGVSGSFAGITALPSQVYALALLMAIVATVLPAILMNLGIHQLGSRKASLISAIGPVSTIILAYVFLGEQLSWIQGAGTALVVAGVIAVSLDRTPQVRATDADV</sequence>
<evidence type="ECO:0000256" key="1">
    <source>
        <dbReference type="ARBA" id="ARBA00004651"/>
    </source>
</evidence>
<feature type="transmembrane region" description="Helical" evidence="6">
    <location>
        <begin position="73"/>
        <end position="93"/>
    </location>
</feature>
<evidence type="ECO:0000313" key="9">
    <source>
        <dbReference type="Proteomes" id="UP000198629"/>
    </source>
</evidence>
<organism evidence="8 9">
    <name type="scientific">Methylophilus rhizosphaerae</name>
    <dbReference type="NCBI Taxonomy" id="492660"/>
    <lineage>
        <taxon>Bacteria</taxon>
        <taxon>Pseudomonadati</taxon>
        <taxon>Pseudomonadota</taxon>
        <taxon>Betaproteobacteria</taxon>
        <taxon>Nitrosomonadales</taxon>
        <taxon>Methylophilaceae</taxon>
        <taxon>Methylophilus</taxon>
    </lineage>
</organism>
<dbReference type="STRING" id="492660.SAMN05192566_1469"/>
<dbReference type="PANTHER" id="PTHR42920:SF5">
    <property type="entry name" value="EAMA DOMAIN-CONTAINING PROTEIN"/>
    <property type="match status" value="1"/>
</dbReference>
<evidence type="ECO:0000313" key="8">
    <source>
        <dbReference type="EMBL" id="SDK51319.1"/>
    </source>
</evidence>
<evidence type="ECO:0000256" key="6">
    <source>
        <dbReference type="SAM" id="Phobius"/>
    </source>
</evidence>
<dbReference type="PANTHER" id="PTHR42920">
    <property type="entry name" value="OS03G0707200 PROTEIN-RELATED"/>
    <property type="match status" value="1"/>
</dbReference>
<dbReference type="InterPro" id="IPR051258">
    <property type="entry name" value="Diverse_Substrate_Transporter"/>
</dbReference>
<evidence type="ECO:0000256" key="5">
    <source>
        <dbReference type="ARBA" id="ARBA00023136"/>
    </source>
</evidence>
<evidence type="ECO:0000259" key="7">
    <source>
        <dbReference type="Pfam" id="PF00892"/>
    </source>
</evidence>
<feature type="transmembrane region" description="Helical" evidence="6">
    <location>
        <begin position="105"/>
        <end position="123"/>
    </location>
</feature>
<feature type="transmembrane region" description="Helical" evidence="6">
    <location>
        <begin position="281"/>
        <end position="299"/>
    </location>
</feature>
<feature type="domain" description="EamA" evidence="7">
    <location>
        <begin position="9"/>
        <end position="146"/>
    </location>
</feature>
<feature type="domain" description="EamA" evidence="7">
    <location>
        <begin position="162"/>
        <end position="298"/>
    </location>
</feature>
<feature type="transmembrane region" description="Helical" evidence="6">
    <location>
        <begin position="224"/>
        <end position="244"/>
    </location>
</feature>
<reference evidence="9" key="1">
    <citation type="submission" date="2016-10" db="EMBL/GenBank/DDBJ databases">
        <authorList>
            <person name="Varghese N."/>
            <person name="Submissions S."/>
        </authorList>
    </citation>
    <scope>NUCLEOTIDE SEQUENCE [LARGE SCALE GENOMIC DNA]</scope>
    <source>
        <strain evidence="9">CBMB127</strain>
    </source>
</reference>
<keyword evidence="9" id="KW-1185">Reference proteome</keyword>
<dbReference type="Proteomes" id="UP000198629">
    <property type="component" value="Unassembled WGS sequence"/>
</dbReference>
<keyword evidence="3 6" id="KW-0812">Transmembrane</keyword>
<dbReference type="Pfam" id="PF00892">
    <property type="entry name" value="EamA"/>
    <property type="match status" value="2"/>
</dbReference>
<accession>A0A1G9CI52</accession>
<keyword evidence="5 6" id="KW-0472">Membrane</keyword>
<feature type="transmembrane region" description="Helical" evidence="6">
    <location>
        <begin position="256"/>
        <end position="275"/>
    </location>
</feature>
<feature type="transmembrane region" description="Helical" evidence="6">
    <location>
        <begin position="193"/>
        <end position="218"/>
    </location>
</feature>
<dbReference type="RefSeq" id="WP_091471506.1">
    <property type="nucleotide sequence ID" value="NZ_FNFX01000003.1"/>
</dbReference>
<dbReference type="InterPro" id="IPR037185">
    <property type="entry name" value="EmrE-like"/>
</dbReference>
<feature type="transmembrane region" description="Helical" evidence="6">
    <location>
        <begin position="12"/>
        <end position="32"/>
    </location>
</feature>
<dbReference type="InterPro" id="IPR000620">
    <property type="entry name" value="EamA_dom"/>
</dbReference>
<dbReference type="AlphaFoldDB" id="A0A1G9CI52"/>
<keyword evidence="4 6" id="KW-1133">Transmembrane helix</keyword>
<dbReference type="OrthoDB" id="9813617at2"/>
<feature type="transmembrane region" description="Helical" evidence="6">
    <location>
        <begin position="162"/>
        <end position="181"/>
    </location>
</feature>
<dbReference type="GO" id="GO:0005886">
    <property type="term" value="C:plasma membrane"/>
    <property type="evidence" value="ECO:0007669"/>
    <property type="project" value="UniProtKB-SubCell"/>
</dbReference>
<proteinExistence type="predicted"/>
<keyword evidence="2" id="KW-1003">Cell membrane</keyword>
<evidence type="ECO:0000256" key="4">
    <source>
        <dbReference type="ARBA" id="ARBA00022989"/>
    </source>
</evidence>
<name>A0A1G9CI52_9PROT</name>
<gene>
    <name evidence="8" type="ORF">SAMN05192566_1469</name>
</gene>
<dbReference type="SUPFAM" id="SSF103481">
    <property type="entry name" value="Multidrug resistance efflux transporter EmrE"/>
    <property type="match status" value="2"/>
</dbReference>
<dbReference type="EMBL" id="FNFX01000003">
    <property type="protein sequence ID" value="SDK51319.1"/>
    <property type="molecule type" value="Genomic_DNA"/>
</dbReference>
<feature type="transmembrane region" description="Helical" evidence="6">
    <location>
        <begin position="132"/>
        <end position="150"/>
    </location>
</feature>